<gene>
    <name evidence="1" type="ordered locus">Mvan_4903</name>
</gene>
<dbReference type="HOGENOM" id="CLU_1276455_0_0_11"/>
<dbReference type="RefSeq" id="WP_011782048.1">
    <property type="nucleotide sequence ID" value="NC_008726.1"/>
</dbReference>
<dbReference type="KEGG" id="mva:Mvan_4903"/>
<keyword evidence="2" id="KW-1185">Reference proteome</keyword>
<dbReference type="AlphaFoldDB" id="A1TES6"/>
<dbReference type="EMBL" id="CP000511">
    <property type="protein sequence ID" value="ABM15676.1"/>
    <property type="molecule type" value="Genomic_DNA"/>
</dbReference>
<sequence>MNRRGAISVAVIVPTPELLERMLEEKPACWTWAAFASTVFQRWAAVEQRKVDQVLGSPVTPTHKLGTGSDVAQFVIGHMRDVDGIVAQVSAFLSGPAFREAFGAPDDEDSADAEGIIRAAHHLGDCYERLLELAEECRRCSVSAQYAELLHDCVRFVNQHLQDFGGFVNDILENLEDLQKRVMLGERLIHCQRPALHTNTDDRLIWSILDRVRTIE</sequence>
<evidence type="ECO:0000313" key="2">
    <source>
        <dbReference type="Proteomes" id="UP000009159"/>
    </source>
</evidence>
<accession>A1TES6</accession>
<dbReference type="STRING" id="350058.Mvan_4903"/>
<proteinExistence type="predicted"/>
<dbReference type="Proteomes" id="UP000009159">
    <property type="component" value="Chromosome"/>
</dbReference>
<name>A1TES6_MYCVP</name>
<dbReference type="eggNOG" id="ENOG5031JQ6">
    <property type="taxonomic scope" value="Bacteria"/>
</dbReference>
<evidence type="ECO:0000313" key="1">
    <source>
        <dbReference type="EMBL" id="ABM15676.1"/>
    </source>
</evidence>
<protein>
    <submittedName>
        <fullName evidence="1">Uncharacterized protein</fullName>
    </submittedName>
</protein>
<reference evidence="1" key="1">
    <citation type="submission" date="2006-12" db="EMBL/GenBank/DDBJ databases">
        <title>Complete sequence of Mycobacterium vanbaalenii PYR-1.</title>
        <authorList>
            <consortium name="US DOE Joint Genome Institute"/>
            <person name="Copeland A."/>
            <person name="Lucas S."/>
            <person name="Lapidus A."/>
            <person name="Barry K."/>
            <person name="Detter J.C."/>
            <person name="Glavina del Rio T."/>
            <person name="Hammon N."/>
            <person name="Israni S."/>
            <person name="Dalin E."/>
            <person name="Tice H."/>
            <person name="Pitluck S."/>
            <person name="Singan V."/>
            <person name="Schmutz J."/>
            <person name="Larimer F."/>
            <person name="Land M."/>
            <person name="Hauser L."/>
            <person name="Kyrpides N."/>
            <person name="Anderson I.J."/>
            <person name="Miller C."/>
            <person name="Richardson P."/>
        </authorList>
    </citation>
    <scope>NUCLEOTIDE SEQUENCE [LARGE SCALE GENOMIC DNA]</scope>
    <source>
        <strain evidence="1">PYR-1</strain>
    </source>
</reference>
<organism evidence="1 2">
    <name type="scientific">Mycolicibacterium vanbaalenii (strain DSM 7251 / JCM 13017 / BCRC 16820 / KCTC 9966 / NRRL B-24157 / PYR-1)</name>
    <name type="common">Mycobacterium vanbaalenii</name>
    <dbReference type="NCBI Taxonomy" id="350058"/>
    <lineage>
        <taxon>Bacteria</taxon>
        <taxon>Bacillati</taxon>
        <taxon>Actinomycetota</taxon>
        <taxon>Actinomycetes</taxon>
        <taxon>Mycobacteriales</taxon>
        <taxon>Mycobacteriaceae</taxon>
        <taxon>Mycolicibacterium</taxon>
    </lineage>
</organism>